<evidence type="ECO:0000256" key="1">
    <source>
        <dbReference type="ARBA" id="ARBA00001971"/>
    </source>
</evidence>
<evidence type="ECO:0000313" key="10">
    <source>
        <dbReference type="Proteomes" id="UP000515158"/>
    </source>
</evidence>
<dbReference type="KEGG" id="tpal:117649466"/>
<evidence type="ECO:0000256" key="7">
    <source>
        <dbReference type="ARBA" id="ARBA00023033"/>
    </source>
</evidence>
<dbReference type="GO" id="GO:0020037">
    <property type="term" value="F:heme binding"/>
    <property type="evidence" value="ECO:0007669"/>
    <property type="project" value="InterPro"/>
</dbReference>
<evidence type="ECO:0000256" key="3">
    <source>
        <dbReference type="ARBA" id="ARBA00022617"/>
    </source>
</evidence>
<dbReference type="CDD" id="cd11054">
    <property type="entry name" value="CYP24A1-like"/>
    <property type="match status" value="1"/>
</dbReference>
<feature type="binding site" description="axial binding residue" evidence="8">
    <location>
        <position position="470"/>
    </location>
    <ligand>
        <name>heme</name>
        <dbReference type="ChEBI" id="CHEBI:30413"/>
    </ligand>
    <ligandPart>
        <name>Fe</name>
        <dbReference type="ChEBI" id="CHEBI:18248"/>
    </ligandPart>
</feature>
<dbReference type="PANTHER" id="PTHR24279">
    <property type="entry name" value="CYTOCHROME P450"/>
    <property type="match status" value="1"/>
</dbReference>
<keyword evidence="3 8" id="KW-0349">Heme</keyword>
<dbReference type="FunFam" id="1.10.630.10:FF:000006">
    <property type="entry name" value="Cytochrome P450 302a1, mitochondrial"/>
    <property type="match status" value="1"/>
</dbReference>
<dbReference type="Gene3D" id="1.10.630.10">
    <property type="entry name" value="Cytochrome P450"/>
    <property type="match status" value="1"/>
</dbReference>
<dbReference type="InterPro" id="IPR036396">
    <property type="entry name" value="Cyt_P450_sf"/>
</dbReference>
<reference evidence="11" key="1">
    <citation type="submission" date="2025-08" db="UniProtKB">
        <authorList>
            <consortium name="RefSeq"/>
        </authorList>
    </citation>
    <scope>IDENTIFICATION</scope>
    <source>
        <tissue evidence="11">Total insect</tissue>
    </source>
</reference>
<dbReference type="Pfam" id="PF00067">
    <property type="entry name" value="p450"/>
    <property type="match status" value="1"/>
</dbReference>
<keyword evidence="4 8" id="KW-0479">Metal-binding</keyword>
<evidence type="ECO:0000256" key="9">
    <source>
        <dbReference type="RuleBase" id="RU000461"/>
    </source>
</evidence>
<dbReference type="RefSeq" id="XP_034248197.1">
    <property type="nucleotide sequence ID" value="XM_034392306.1"/>
</dbReference>
<keyword evidence="6 8" id="KW-0408">Iron</keyword>
<dbReference type="GO" id="GO:0004497">
    <property type="term" value="F:monooxygenase activity"/>
    <property type="evidence" value="ECO:0007669"/>
    <property type="project" value="UniProtKB-KW"/>
</dbReference>
<comment type="cofactor">
    <cofactor evidence="1 8">
        <name>heme</name>
        <dbReference type="ChEBI" id="CHEBI:30413"/>
    </cofactor>
</comment>
<keyword evidence="7 9" id="KW-0503">Monooxygenase</keyword>
<dbReference type="AlphaFoldDB" id="A0A6P8ZSH3"/>
<dbReference type="PRINTS" id="PR00385">
    <property type="entry name" value="P450"/>
</dbReference>
<dbReference type="PANTHER" id="PTHR24279:SF120">
    <property type="entry name" value="CYTOCHROME P450"/>
    <property type="match status" value="1"/>
</dbReference>
<dbReference type="PROSITE" id="PS00086">
    <property type="entry name" value="CYTOCHROME_P450"/>
    <property type="match status" value="1"/>
</dbReference>
<dbReference type="InterPro" id="IPR050479">
    <property type="entry name" value="CYP11_CYP27_families"/>
</dbReference>
<dbReference type="OrthoDB" id="3945418at2759"/>
<dbReference type="SUPFAM" id="SSF48264">
    <property type="entry name" value="Cytochrome P450"/>
    <property type="match status" value="1"/>
</dbReference>
<keyword evidence="10" id="KW-1185">Reference proteome</keyword>
<evidence type="ECO:0000313" key="11">
    <source>
        <dbReference type="RefSeq" id="XP_034248197.1"/>
    </source>
</evidence>
<proteinExistence type="inferred from homology"/>
<evidence type="ECO:0000256" key="8">
    <source>
        <dbReference type="PIRSR" id="PIRSR602401-1"/>
    </source>
</evidence>
<dbReference type="GeneID" id="117649466"/>
<dbReference type="InParanoid" id="A0A6P8ZSH3"/>
<organism evidence="11">
    <name type="scientific">Thrips palmi</name>
    <name type="common">Melon thrips</name>
    <dbReference type="NCBI Taxonomy" id="161013"/>
    <lineage>
        <taxon>Eukaryota</taxon>
        <taxon>Metazoa</taxon>
        <taxon>Ecdysozoa</taxon>
        <taxon>Arthropoda</taxon>
        <taxon>Hexapoda</taxon>
        <taxon>Insecta</taxon>
        <taxon>Pterygota</taxon>
        <taxon>Neoptera</taxon>
        <taxon>Paraneoptera</taxon>
        <taxon>Thysanoptera</taxon>
        <taxon>Terebrantia</taxon>
        <taxon>Thripoidea</taxon>
        <taxon>Thripidae</taxon>
        <taxon>Thrips</taxon>
    </lineage>
</organism>
<dbReference type="InterPro" id="IPR017972">
    <property type="entry name" value="Cyt_P450_CS"/>
</dbReference>
<accession>A0A6P8ZSH3</accession>
<dbReference type="GO" id="GO:0016705">
    <property type="term" value="F:oxidoreductase activity, acting on paired donors, with incorporation or reduction of molecular oxygen"/>
    <property type="evidence" value="ECO:0007669"/>
    <property type="project" value="InterPro"/>
</dbReference>
<dbReference type="InterPro" id="IPR002401">
    <property type="entry name" value="Cyt_P450_E_grp-I"/>
</dbReference>
<comment type="similarity">
    <text evidence="2 9">Belongs to the cytochrome P450 family.</text>
</comment>
<sequence length="522" mass="58938">MFRISLSARPVLGIQKNPLRFRSTGSSRIQNDATGSTAEPDWESAIPYAKIPGPEPLPVIGNLFRFMPGGEFFNKDSSGLFKTLYKTYGPVVKLTGILGKPDFVAVFDADAVAQVFRSEGPWPLRLGGDSLEYYYRNLRKDLPLSLVVVQGKEWQDFRTAVNQVMMQPRNTKQYVLPIDRVSQEFVDRMKAIRSDTFEMPPDFFQEIVKWALESITFVALDAELGLLRNSEPSSEAMKMLEAEHAVFEGMYELDVEPSPWKYISTPAYRRFVAAMDFVNGVAIRHVNLAMERLKNLPPNDERSLSVLENLLLRTKDPQRAATMAIDMLLGGIDTTGTVVAIALYQLATNPDKQLKLHEELDRVIPDPSKPLTAQQLEDMRYLRSCIKESMRVMPILIGNARTSIKDLVIGGYQVPSGTMTVMSTLALASNEAYFPRAGEFLPERWLPGADDIKATHPFAFLPFGFGPRMCVGRRFADLEIETVLAKVFRNFSLEWNRPPPKTKFRTLFSFIDPLTFTVKDRA</sequence>
<dbReference type="InterPro" id="IPR001128">
    <property type="entry name" value="Cyt_P450"/>
</dbReference>
<name>A0A6P8ZSH3_THRPL</name>
<dbReference type="GO" id="GO:0005506">
    <property type="term" value="F:iron ion binding"/>
    <property type="evidence" value="ECO:0007669"/>
    <property type="project" value="InterPro"/>
</dbReference>
<gene>
    <name evidence="11" type="primary">LOC117649466</name>
</gene>
<keyword evidence="5 9" id="KW-0560">Oxidoreductase</keyword>
<evidence type="ECO:0000256" key="2">
    <source>
        <dbReference type="ARBA" id="ARBA00010617"/>
    </source>
</evidence>
<dbReference type="Proteomes" id="UP000515158">
    <property type="component" value="Unplaced"/>
</dbReference>
<evidence type="ECO:0000256" key="5">
    <source>
        <dbReference type="ARBA" id="ARBA00023002"/>
    </source>
</evidence>
<evidence type="ECO:0000256" key="6">
    <source>
        <dbReference type="ARBA" id="ARBA00023004"/>
    </source>
</evidence>
<dbReference type="PRINTS" id="PR00463">
    <property type="entry name" value="EP450I"/>
</dbReference>
<protein>
    <submittedName>
        <fullName evidence="11">Probable cytochrome P450 12a4, mitochondrial</fullName>
    </submittedName>
</protein>
<evidence type="ECO:0000256" key="4">
    <source>
        <dbReference type="ARBA" id="ARBA00022723"/>
    </source>
</evidence>